<evidence type="ECO:0008006" key="4">
    <source>
        <dbReference type="Google" id="ProtNLM"/>
    </source>
</evidence>
<evidence type="ECO:0000313" key="3">
    <source>
        <dbReference type="Proteomes" id="UP000248614"/>
    </source>
</evidence>
<feature type="transmembrane region" description="Helical" evidence="1">
    <location>
        <begin position="180"/>
        <end position="201"/>
    </location>
</feature>
<dbReference type="Proteomes" id="UP000248614">
    <property type="component" value="Unassembled WGS sequence"/>
</dbReference>
<evidence type="ECO:0000313" key="2">
    <source>
        <dbReference type="EMBL" id="PZO80018.1"/>
    </source>
</evidence>
<organism evidence="2 3">
    <name type="scientific">Sphingomonas hengshuiensis</name>
    <dbReference type="NCBI Taxonomy" id="1609977"/>
    <lineage>
        <taxon>Bacteria</taxon>
        <taxon>Pseudomonadati</taxon>
        <taxon>Pseudomonadota</taxon>
        <taxon>Alphaproteobacteria</taxon>
        <taxon>Sphingomonadales</taxon>
        <taxon>Sphingomonadaceae</taxon>
        <taxon>Sphingomonas</taxon>
    </lineage>
</organism>
<reference evidence="2 3" key="1">
    <citation type="submission" date="2017-08" db="EMBL/GenBank/DDBJ databases">
        <title>Infants hospitalized years apart are colonized by the same room-sourced microbial strains.</title>
        <authorList>
            <person name="Brooks B."/>
            <person name="Olm M.R."/>
            <person name="Firek B.A."/>
            <person name="Baker R."/>
            <person name="Thomas B.C."/>
            <person name="Morowitz M.J."/>
            <person name="Banfield J.F."/>
        </authorList>
    </citation>
    <scope>NUCLEOTIDE SEQUENCE [LARGE SCALE GENOMIC DNA]</scope>
    <source>
        <strain evidence="2">S2_018_000_R3_110</strain>
    </source>
</reference>
<evidence type="ECO:0000256" key="1">
    <source>
        <dbReference type="SAM" id="Phobius"/>
    </source>
</evidence>
<feature type="transmembrane region" description="Helical" evidence="1">
    <location>
        <begin position="64"/>
        <end position="84"/>
    </location>
</feature>
<protein>
    <recommendedName>
        <fullName evidence="4">Exopolysaccharide biosynthesis protein</fullName>
    </recommendedName>
</protein>
<keyword evidence="1" id="KW-1133">Transmembrane helix</keyword>
<name>A0A2W5BFZ3_9SPHN</name>
<sequence length="205" mass="21606">MAEKDEHGDPRSVGDVLDRLQELGETAGGDKVRLGDMLEAMGHRAYGPFLIVLPMIEISPVGGIPGLPTALALVVALLAIQLIIGREHLWLPGFLANRGMTGDKLMKVVDKGRPIGRRMDAWFHGRLPALTRGPMVRIAGVAVFLLCFTVPPLELLPFASTAPMAAIMAFGIALLVRDGVLMIVACTLSVGAVALGAGLLASKQG</sequence>
<dbReference type="PIRSF" id="PIRSF033239">
    <property type="entry name" value="ExoD"/>
    <property type="match status" value="1"/>
</dbReference>
<dbReference type="InterPro" id="IPR010331">
    <property type="entry name" value="ExoD"/>
</dbReference>
<dbReference type="Pfam" id="PF06055">
    <property type="entry name" value="ExoD"/>
    <property type="match status" value="1"/>
</dbReference>
<proteinExistence type="predicted"/>
<gene>
    <name evidence="2" type="ORF">DI632_03700</name>
</gene>
<dbReference type="PANTHER" id="PTHR41795:SF1">
    <property type="entry name" value="EXOPOLYSACCHARIDE SYNTHESIS PROTEIN"/>
    <property type="match status" value="1"/>
</dbReference>
<keyword evidence="1" id="KW-0812">Transmembrane</keyword>
<dbReference type="AlphaFoldDB" id="A0A2W5BFZ3"/>
<comment type="caution">
    <text evidence="2">The sequence shown here is derived from an EMBL/GenBank/DDBJ whole genome shotgun (WGS) entry which is preliminary data.</text>
</comment>
<dbReference type="PANTHER" id="PTHR41795">
    <property type="entry name" value="EXOPOLYSACCHARIDE SYNTHESIS PROTEIN"/>
    <property type="match status" value="1"/>
</dbReference>
<accession>A0A2W5BFZ3</accession>
<keyword evidence="1" id="KW-0472">Membrane</keyword>
<dbReference type="EMBL" id="QFNF01000005">
    <property type="protein sequence ID" value="PZO80018.1"/>
    <property type="molecule type" value="Genomic_DNA"/>
</dbReference>